<name>A0A0V1ALA7_TRISP</name>
<dbReference type="AlphaFoldDB" id="A0A0V1ALA7"/>
<sequence length="64" mass="7628">MPCPEVFHDIHLVSWVDFIMTYLKAMEKRKKKLGAEKLVKAEPLKQLVPVDEYLPMMFNRHPEM</sequence>
<keyword evidence="1" id="KW-0808">Transferase</keyword>
<reference evidence="1 2" key="1">
    <citation type="submission" date="2015-01" db="EMBL/GenBank/DDBJ databases">
        <title>Evolution of Trichinella species and genotypes.</title>
        <authorList>
            <person name="Korhonen P.K."/>
            <person name="Edoardo P."/>
            <person name="Giuseppe L.R."/>
            <person name="Gasser R.B."/>
        </authorList>
    </citation>
    <scope>NUCLEOTIDE SEQUENCE [LARGE SCALE GENOMIC DNA]</scope>
    <source>
        <strain evidence="1">ISS3</strain>
    </source>
</reference>
<dbReference type="OrthoDB" id="47375at2759"/>
<keyword evidence="1" id="KW-0328">Glycosyltransferase</keyword>
<feature type="non-terminal residue" evidence="1">
    <location>
        <position position="64"/>
    </location>
</feature>
<dbReference type="InParanoid" id="A0A0V1ALA7"/>
<keyword evidence="2" id="KW-1185">Reference proteome</keyword>
<dbReference type="GO" id="GO:0016757">
    <property type="term" value="F:glycosyltransferase activity"/>
    <property type="evidence" value="ECO:0007669"/>
    <property type="project" value="UniProtKB-KW"/>
</dbReference>
<protein>
    <submittedName>
        <fullName evidence="1">Procollagen galactosyltransferase 1</fullName>
    </submittedName>
</protein>
<organism evidence="1 2">
    <name type="scientific">Trichinella spiralis</name>
    <name type="common">Trichina worm</name>
    <dbReference type="NCBI Taxonomy" id="6334"/>
    <lineage>
        <taxon>Eukaryota</taxon>
        <taxon>Metazoa</taxon>
        <taxon>Ecdysozoa</taxon>
        <taxon>Nematoda</taxon>
        <taxon>Enoplea</taxon>
        <taxon>Dorylaimia</taxon>
        <taxon>Trichinellida</taxon>
        <taxon>Trichinellidae</taxon>
        <taxon>Trichinella</taxon>
    </lineage>
</organism>
<evidence type="ECO:0000313" key="1">
    <source>
        <dbReference type="EMBL" id="KRY25540.1"/>
    </source>
</evidence>
<dbReference type="EMBL" id="JYDH01000886">
    <property type="protein sequence ID" value="KRY25540.1"/>
    <property type="molecule type" value="Genomic_DNA"/>
</dbReference>
<proteinExistence type="predicted"/>
<accession>A0A0V1ALA7</accession>
<dbReference type="Proteomes" id="UP000054776">
    <property type="component" value="Unassembled WGS sequence"/>
</dbReference>
<gene>
    <name evidence="1" type="primary">colgalt1</name>
    <name evidence="1" type="ORF">T01_13609</name>
</gene>
<comment type="caution">
    <text evidence="1">The sequence shown here is derived from an EMBL/GenBank/DDBJ whole genome shotgun (WGS) entry which is preliminary data.</text>
</comment>
<evidence type="ECO:0000313" key="2">
    <source>
        <dbReference type="Proteomes" id="UP000054776"/>
    </source>
</evidence>